<dbReference type="Proteomes" id="UP001298424">
    <property type="component" value="Unassembled WGS sequence"/>
</dbReference>
<dbReference type="RefSeq" id="WP_238746500.1">
    <property type="nucleotide sequence ID" value="NZ_JAKOOW010000022.1"/>
</dbReference>
<dbReference type="InterPro" id="IPR007407">
    <property type="entry name" value="DUF459"/>
</dbReference>
<gene>
    <name evidence="3" type="ORF">MB824_05075</name>
</gene>
<dbReference type="InterPro" id="IPR036514">
    <property type="entry name" value="SGNH_hydro_sf"/>
</dbReference>
<keyword evidence="2" id="KW-1133">Transmembrane helix</keyword>
<organism evidence="3 4">
    <name type="scientific">Kingella pumchi</name>
    <dbReference type="NCBI Taxonomy" id="2779506"/>
    <lineage>
        <taxon>Bacteria</taxon>
        <taxon>Pseudomonadati</taxon>
        <taxon>Pseudomonadota</taxon>
        <taxon>Betaproteobacteria</taxon>
        <taxon>Neisseriales</taxon>
        <taxon>Neisseriaceae</taxon>
        <taxon>Kingella</taxon>
    </lineage>
</organism>
<keyword evidence="4" id="KW-1185">Reference proteome</keyword>
<evidence type="ECO:0000256" key="2">
    <source>
        <dbReference type="SAM" id="Phobius"/>
    </source>
</evidence>
<keyword evidence="2" id="KW-0472">Membrane</keyword>
<comment type="caution">
    <text evidence="3">The sequence shown here is derived from an EMBL/GenBank/DDBJ whole genome shotgun (WGS) entry which is preliminary data.</text>
</comment>
<dbReference type="Pfam" id="PF04311">
    <property type="entry name" value="DUF459"/>
    <property type="match status" value="1"/>
</dbReference>
<accession>A0ABS9NM39</accession>
<dbReference type="SUPFAM" id="SSF52266">
    <property type="entry name" value="SGNH hydrolase"/>
    <property type="match status" value="1"/>
</dbReference>
<feature type="region of interest" description="Disordered" evidence="1">
    <location>
        <begin position="138"/>
        <end position="205"/>
    </location>
</feature>
<feature type="compositionally biased region" description="Low complexity" evidence="1">
    <location>
        <begin position="27"/>
        <end position="42"/>
    </location>
</feature>
<proteinExistence type="predicted"/>
<dbReference type="EMBL" id="JAKOOW010000022">
    <property type="protein sequence ID" value="MCG6503867.1"/>
    <property type="molecule type" value="Genomic_DNA"/>
</dbReference>
<feature type="compositionally biased region" description="Polar residues" evidence="1">
    <location>
        <begin position="177"/>
        <end position="190"/>
    </location>
</feature>
<protein>
    <submittedName>
        <fullName evidence="3">DUF459 domain-containing protein</fullName>
    </submittedName>
</protein>
<evidence type="ECO:0000313" key="4">
    <source>
        <dbReference type="Proteomes" id="UP001298424"/>
    </source>
</evidence>
<evidence type="ECO:0000256" key="1">
    <source>
        <dbReference type="SAM" id="MobiDB-lite"/>
    </source>
</evidence>
<reference evidence="3 4" key="1">
    <citation type="submission" date="2022-02" db="EMBL/GenBank/DDBJ databases">
        <title>Genome sequence data of Kingella unionensis sp. nov. strain CICC 24913 (CCUG 75125).</title>
        <authorList>
            <person name="Xiao M."/>
        </authorList>
    </citation>
    <scope>NUCLEOTIDE SEQUENCE [LARGE SCALE GENOMIC DNA]</scope>
    <source>
        <strain evidence="3 4">CICC 24913</strain>
    </source>
</reference>
<feature type="transmembrane region" description="Helical" evidence="2">
    <location>
        <begin position="57"/>
        <end position="75"/>
    </location>
</feature>
<sequence>MQTSDPQNGKQPENQKQPEKQPEKQSEQQTEQQPENQKQPEQAAAPAGFQSARRFRFLPLYCSLLAAAVLTLWFSQQSVNAYWQQTFHRSSPLEKLDAYPWWQRGAQLQNEANDGYRGLLEWIDSQNGRWQQQFPAADNTPLADAGSDAPPQYPSAFPPLDDDAASGLPAVIRKTETAGQSASAPQAQEQKQSEKQPEDPQSATVTLKPGDKVFFAGDSLMQGVAPHVRKSLHARYGVESIDLSKQSTGLSYPGFFDWPAVIEKNLKEQPDIRLLVVFLGPNDPWDFPDPEKKRSGYLRFKSPEWEAVYRSRIRRIADAAEERHVRLIWLGIPLMKPNKLNDQTRYLDRVLASELSGRALWLPTDELLGGRSAYRDSISLDGRNVRMRSKDGIHFTIPGQQRLAAYIERHIAFTGNNGAQP</sequence>
<feature type="compositionally biased region" description="Basic and acidic residues" evidence="1">
    <location>
        <begin position="16"/>
        <end position="26"/>
    </location>
</feature>
<evidence type="ECO:0000313" key="3">
    <source>
        <dbReference type="EMBL" id="MCG6503867.1"/>
    </source>
</evidence>
<feature type="region of interest" description="Disordered" evidence="1">
    <location>
        <begin position="1"/>
        <end position="47"/>
    </location>
</feature>
<keyword evidence="2" id="KW-0812">Transmembrane</keyword>
<dbReference type="Gene3D" id="3.40.50.1110">
    <property type="entry name" value="SGNH hydrolase"/>
    <property type="match status" value="1"/>
</dbReference>
<name>A0ABS9NM39_9NEIS</name>